<name>A0A1F5K2Z7_9BACT</name>
<evidence type="ECO:0000256" key="5">
    <source>
        <dbReference type="ARBA" id="ARBA00022723"/>
    </source>
</evidence>
<evidence type="ECO:0000256" key="4">
    <source>
        <dbReference type="ARBA" id="ARBA00022695"/>
    </source>
</evidence>
<keyword evidence="4" id="KW-0548">Nucleotidyltransferase</keyword>
<proteinExistence type="inferred from homology"/>
<keyword evidence="2" id="KW-1277">Toxin-antitoxin system</keyword>
<dbReference type="GO" id="GO:0046872">
    <property type="term" value="F:metal ion binding"/>
    <property type="evidence" value="ECO:0007669"/>
    <property type="project" value="UniProtKB-KW"/>
</dbReference>
<evidence type="ECO:0000256" key="3">
    <source>
        <dbReference type="ARBA" id="ARBA00022679"/>
    </source>
</evidence>
<evidence type="ECO:0000256" key="2">
    <source>
        <dbReference type="ARBA" id="ARBA00022649"/>
    </source>
</evidence>
<dbReference type="Gene3D" id="3.30.460.10">
    <property type="entry name" value="Beta Polymerase, domain 2"/>
    <property type="match status" value="1"/>
</dbReference>
<reference evidence="11 12" key="1">
    <citation type="journal article" date="2016" name="Nat. Commun.">
        <title>Thousands of microbial genomes shed light on interconnected biogeochemical processes in an aquifer system.</title>
        <authorList>
            <person name="Anantharaman K."/>
            <person name="Brown C.T."/>
            <person name="Hug L.A."/>
            <person name="Sharon I."/>
            <person name="Castelle C.J."/>
            <person name="Probst A.J."/>
            <person name="Thomas B.C."/>
            <person name="Singh A."/>
            <person name="Wilkins M.J."/>
            <person name="Karaoz U."/>
            <person name="Brodie E.L."/>
            <person name="Williams K.H."/>
            <person name="Hubbard S.S."/>
            <person name="Banfield J.F."/>
        </authorList>
    </citation>
    <scope>NUCLEOTIDE SEQUENCE [LARGE SCALE GENOMIC DNA]</scope>
</reference>
<keyword evidence="8" id="KW-0460">Magnesium</keyword>
<comment type="similarity">
    <text evidence="9">Belongs to the MntA antitoxin family.</text>
</comment>
<keyword evidence="6" id="KW-0547">Nucleotide-binding</keyword>
<dbReference type="Pfam" id="PF01909">
    <property type="entry name" value="NTP_transf_2"/>
    <property type="match status" value="1"/>
</dbReference>
<evidence type="ECO:0000259" key="10">
    <source>
        <dbReference type="Pfam" id="PF01909"/>
    </source>
</evidence>
<gene>
    <name evidence="11" type="ORF">A3E45_03655</name>
</gene>
<feature type="domain" description="Polymerase nucleotidyl transferase" evidence="10">
    <location>
        <begin position="11"/>
        <end position="96"/>
    </location>
</feature>
<keyword evidence="7" id="KW-0067">ATP-binding</keyword>
<comment type="cofactor">
    <cofactor evidence="1">
        <name>Mg(2+)</name>
        <dbReference type="ChEBI" id="CHEBI:18420"/>
    </cofactor>
</comment>
<dbReference type="InterPro" id="IPR052038">
    <property type="entry name" value="Type-VII_TA_antitoxin"/>
</dbReference>
<dbReference type="STRING" id="1797780.A3E45_03655"/>
<dbReference type="PANTHER" id="PTHR33571:SF19">
    <property type="entry name" value="PROTEIN ADENYLYLTRANSFERASE MJ0128-RELATED"/>
    <property type="match status" value="1"/>
</dbReference>
<protein>
    <submittedName>
        <fullName evidence="11">Nucleotidyltransferase</fullName>
    </submittedName>
</protein>
<comment type="caution">
    <text evidence="11">The sequence shown here is derived from an EMBL/GenBank/DDBJ whole genome shotgun (WGS) entry which is preliminary data.</text>
</comment>
<keyword evidence="5" id="KW-0479">Metal-binding</keyword>
<dbReference type="InterPro" id="IPR002934">
    <property type="entry name" value="Polymerase_NTP_transf_dom"/>
</dbReference>
<dbReference type="PANTHER" id="PTHR33571">
    <property type="entry name" value="SSL8005 PROTEIN"/>
    <property type="match status" value="1"/>
</dbReference>
<evidence type="ECO:0000313" key="11">
    <source>
        <dbReference type="EMBL" id="OGE35239.1"/>
    </source>
</evidence>
<evidence type="ECO:0000256" key="6">
    <source>
        <dbReference type="ARBA" id="ARBA00022741"/>
    </source>
</evidence>
<organism evidence="11 12">
    <name type="scientific">Candidatus Daviesbacteria bacterium RIFCSPHIGHO2_12_FULL_43_11</name>
    <dbReference type="NCBI Taxonomy" id="1797780"/>
    <lineage>
        <taxon>Bacteria</taxon>
        <taxon>Candidatus Daviesiibacteriota</taxon>
    </lineage>
</organism>
<evidence type="ECO:0000256" key="9">
    <source>
        <dbReference type="ARBA" id="ARBA00038276"/>
    </source>
</evidence>
<dbReference type="Proteomes" id="UP000176405">
    <property type="component" value="Unassembled WGS sequence"/>
</dbReference>
<evidence type="ECO:0000256" key="8">
    <source>
        <dbReference type="ARBA" id="ARBA00022842"/>
    </source>
</evidence>
<dbReference type="GO" id="GO:0005524">
    <property type="term" value="F:ATP binding"/>
    <property type="evidence" value="ECO:0007669"/>
    <property type="project" value="UniProtKB-KW"/>
</dbReference>
<accession>A0A1F5K2Z7</accession>
<evidence type="ECO:0000313" key="12">
    <source>
        <dbReference type="Proteomes" id="UP000176405"/>
    </source>
</evidence>
<evidence type="ECO:0000256" key="1">
    <source>
        <dbReference type="ARBA" id="ARBA00001946"/>
    </source>
</evidence>
<dbReference type="EMBL" id="MFDH01000026">
    <property type="protein sequence ID" value="OGE35239.1"/>
    <property type="molecule type" value="Genomic_DNA"/>
</dbReference>
<keyword evidence="3 11" id="KW-0808">Transferase</keyword>
<evidence type="ECO:0000256" key="7">
    <source>
        <dbReference type="ARBA" id="ARBA00022840"/>
    </source>
</evidence>
<dbReference type="AlphaFoldDB" id="A0A1F5K2Z7"/>
<dbReference type="CDD" id="cd05403">
    <property type="entry name" value="NT_KNTase_like"/>
    <property type="match status" value="1"/>
</dbReference>
<sequence>MDAGTIKNTINKHLSLLKDDYHVKNIGVFGSAARGQATPSSDIDILVEFSEPIGFFKFINLEEYLSSILGKEVDLVSKKALKPAIKDEILREVIYVQ</sequence>
<dbReference type="SUPFAM" id="SSF81301">
    <property type="entry name" value="Nucleotidyltransferase"/>
    <property type="match status" value="1"/>
</dbReference>
<dbReference type="GO" id="GO:0016779">
    <property type="term" value="F:nucleotidyltransferase activity"/>
    <property type="evidence" value="ECO:0007669"/>
    <property type="project" value="UniProtKB-KW"/>
</dbReference>
<dbReference type="InterPro" id="IPR043519">
    <property type="entry name" value="NT_sf"/>
</dbReference>